<dbReference type="EMBL" id="LECT01000015">
    <property type="protein sequence ID" value="KLU06310.1"/>
    <property type="molecule type" value="Genomic_DNA"/>
</dbReference>
<dbReference type="Pfam" id="PF22640">
    <property type="entry name" value="ManC_GMP_beta-helix"/>
    <property type="match status" value="1"/>
</dbReference>
<dbReference type="EC" id="2.7.7.13" evidence="2"/>
<dbReference type="RefSeq" id="WP_047813401.1">
    <property type="nucleotide sequence ID" value="NZ_LECT01000015.1"/>
</dbReference>
<dbReference type="FunFam" id="3.90.550.10:FF:000046">
    <property type="entry name" value="Mannose-1-phosphate guanylyltransferase (GDP)"/>
    <property type="match status" value="1"/>
</dbReference>
<dbReference type="PATRIC" id="fig|595434.4.peg.1456"/>
<dbReference type="PANTHER" id="PTHR46390">
    <property type="entry name" value="MANNOSE-1-PHOSPHATE GUANYLYLTRANSFERASE"/>
    <property type="match status" value="1"/>
</dbReference>
<evidence type="ECO:0000256" key="4">
    <source>
        <dbReference type="ARBA" id="ARBA00022695"/>
    </source>
</evidence>
<evidence type="ECO:0000259" key="9">
    <source>
        <dbReference type="Pfam" id="PF22640"/>
    </source>
</evidence>
<keyword evidence="11" id="KW-1185">Reference proteome</keyword>
<evidence type="ECO:0000256" key="1">
    <source>
        <dbReference type="ARBA" id="ARBA00006115"/>
    </source>
</evidence>
<keyword evidence="6" id="KW-0342">GTP-binding</keyword>
<organism evidence="10 11">
    <name type="scientific">Rhodopirellula islandica</name>
    <dbReference type="NCBI Taxonomy" id="595434"/>
    <lineage>
        <taxon>Bacteria</taxon>
        <taxon>Pseudomonadati</taxon>
        <taxon>Planctomycetota</taxon>
        <taxon>Planctomycetia</taxon>
        <taxon>Pirellulales</taxon>
        <taxon>Pirellulaceae</taxon>
        <taxon>Rhodopirellula</taxon>
    </lineage>
</organism>
<evidence type="ECO:0000256" key="6">
    <source>
        <dbReference type="ARBA" id="ARBA00023134"/>
    </source>
</evidence>
<reference evidence="10" key="1">
    <citation type="submission" date="2015-05" db="EMBL/GenBank/DDBJ databases">
        <title>Permanent draft genome of Rhodopirellula islandicus K833.</title>
        <authorList>
            <person name="Kizina J."/>
            <person name="Richter M."/>
            <person name="Glockner F.O."/>
            <person name="Harder J."/>
        </authorList>
    </citation>
    <scope>NUCLEOTIDE SEQUENCE [LARGE SCALE GENOMIC DNA]</scope>
    <source>
        <strain evidence="10">K833</strain>
    </source>
</reference>
<evidence type="ECO:0000313" key="10">
    <source>
        <dbReference type="EMBL" id="KLU06310.1"/>
    </source>
</evidence>
<accession>A0A0J1BIE6</accession>
<dbReference type="InterPro" id="IPR029044">
    <property type="entry name" value="Nucleotide-diphossugar_trans"/>
</dbReference>
<dbReference type="InterPro" id="IPR049577">
    <property type="entry name" value="GMPP_N"/>
</dbReference>
<dbReference type="Pfam" id="PF00483">
    <property type="entry name" value="NTP_transferase"/>
    <property type="match status" value="1"/>
</dbReference>
<dbReference type="InterPro" id="IPR054566">
    <property type="entry name" value="ManC/GMP-like_b-helix"/>
</dbReference>
<evidence type="ECO:0000256" key="2">
    <source>
        <dbReference type="ARBA" id="ARBA00012387"/>
    </source>
</evidence>
<dbReference type="Proteomes" id="UP000036367">
    <property type="component" value="Unassembled WGS sequence"/>
</dbReference>
<dbReference type="CDD" id="cd02509">
    <property type="entry name" value="GDP-M1P_Guanylyltransferase"/>
    <property type="match status" value="1"/>
</dbReference>
<dbReference type="GO" id="GO:0009298">
    <property type="term" value="P:GDP-mannose biosynthetic process"/>
    <property type="evidence" value="ECO:0007669"/>
    <property type="project" value="TreeGrafter"/>
</dbReference>
<dbReference type="SUPFAM" id="SSF53448">
    <property type="entry name" value="Nucleotide-diphospho-sugar transferases"/>
    <property type="match status" value="1"/>
</dbReference>
<evidence type="ECO:0000256" key="3">
    <source>
        <dbReference type="ARBA" id="ARBA00022679"/>
    </source>
</evidence>
<evidence type="ECO:0000313" key="11">
    <source>
        <dbReference type="Proteomes" id="UP000036367"/>
    </source>
</evidence>
<sequence length="356" mass="38860">MLHAIIMAGGSGTRFWPASRKAKPKQLLSLAGDRTMIQATRDRLSSVIPAERTHVLTSVALVEPIAEQLPELRRETIVGEPCRRDTAPCVGLAAALVAHEDPDAVMLVCPSDHVILQHDKFAEGVRRGEAILAEHPDAIVTFGIKPSYPAESFGYIQRGEVIDGHEACQVKTFREKPDAETAKQYLAEGTFSWNSGIFLWRAQTILDALKQHEPEMYSHIETISKAIGTDNYDEVLQKEFAAIEGKSIDYAVMERHSPVVVIEAPFDWDDVGSWQAVSRLHPADEFGNAVVGTHVSVDSTGCIIHGTPGHTIATIDVHDLIVVQTPDATLVAPKSSEERVREIVAALQNGGAEELT</sequence>
<dbReference type="PANTHER" id="PTHR46390:SF1">
    <property type="entry name" value="MANNOSE-1-PHOSPHATE GUANYLYLTRANSFERASE"/>
    <property type="match status" value="1"/>
</dbReference>
<dbReference type="GO" id="GO:0004475">
    <property type="term" value="F:mannose-1-phosphate guanylyltransferase (GTP) activity"/>
    <property type="evidence" value="ECO:0007669"/>
    <property type="project" value="UniProtKB-EC"/>
</dbReference>
<evidence type="ECO:0000256" key="5">
    <source>
        <dbReference type="ARBA" id="ARBA00022741"/>
    </source>
</evidence>
<name>A0A0J1BIE6_RHOIS</name>
<keyword evidence="4 10" id="KW-0548">Nucleotidyltransferase</keyword>
<protein>
    <recommendedName>
        <fullName evidence="2">mannose-1-phosphate guanylyltransferase</fullName>
        <ecNumber evidence="2">2.7.7.13</ecNumber>
    </recommendedName>
</protein>
<dbReference type="SUPFAM" id="SSF159283">
    <property type="entry name" value="Guanosine diphospho-D-mannose pyrophosphorylase/mannose-6-phosphate isomerase linker domain"/>
    <property type="match status" value="1"/>
</dbReference>
<comment type="caution">
    <text evidence="10">The sequence shown here is derived from an EMBL/GenBank/DDBJ whole genome shotgun (WGS) entry which is preliminary data.</text>
</comment>
<dbReference type="OrthoDB" id="9806359at2"/>
<feature type="domain" description="MannoseP isomerase/GMP-like beta-helix" evidence="9">
    <location>
        <begin position="292"/>
        <end position="347"/>
    </location>
</feature>
<dbReference type="Gene3D" id="3.90.550.10">
    <property type="entry name" value="Spore Coat Polysaccharide Biosynthesis Protein SpsA, Chain A"/>
    <property type="match status" value="1"/>
</dbReference>
<keyword evidence="3 10" id="KW-0808">Transferase</keyword>
<comment type="similarity">
    <text evidence="1">Belongs to the mannose-6-phosphate isomerase type 2 family.</text>
</comment>
<dbReference type="AlphaFoldDB" id="A0A0J1BIE6"/>
<dbReference type="GO" id="GO:0005525">
    <property type="term" value="F:GTP binding"/>
    <property type="evidence" value="ECO:0007669"/>
    <property type="project" value="UniProtKB-KW"/>
</dbReference>
<dbReference type="STRING" id="595434.RISK_001521"/>
<keyword evidence="5" id="KW-0547">Nucleotide-binding</keyword>
<proteinExistence type="inferred from homology"/>
<comment type="catalytic activity">
    <reaction evidence="7">
        <text>alpha-D-mannose 1-phosphate + GTP + H(+) = GDP-alpha-D-mannose + diphosphate</text>
        <dbReference type="Rhea" id="RHEA:15229"/>
        <dbReference type="ChEBI" id="CHEBI:15378"/>
        <dbReference type="ChEBI" id="CHEBI:33019"/>
        <dbReference type="ChEBI" id="CHEBI:37565"/>
        <dbReference type="ChEBI" id="CHEBI:57527"/>
        <dbReference type="ChEBI" id="CHEBI:58409"/>
        <dbReference type="EC" id="2.7.7.13"/>
    </reaction>
</comment>
<feature type="domain" description="Nucleotidyl transferase" evidence="8">
    <location>
        <begin position="4"/>
        <end position="282"/>
    </location>
</feature>
<evidence type="ECO:0000259" key="8">
    <source>
        <dbReference type="Pfam" id="PF00483"/>
    </source>
</evidence>
<gene>
    <name evidence="10" type="ORF">RISK_001521</name>
</gene>
<evidence type="ECO:0000256" key="7">
    <source>
        <dbReference type="ARBA" id="ARBA00047343"/>
    </source>
</evidence>
<dbReference type="InterPro" id="IPR005835">
    <property type="entry name" value="NTP_transferase_dom"/>
</dbReference>
<dbReference type="InterPro" id="IPR051161">
    <property type="entry name" value="Mannose-6P_isomerase_type2"/>
</dbReference>